<protein>
    <submittedName>
        <fullName evidence="2">Uncharacterized protein</fullName>
    </submittedName>
</protein>
<feature type="signal peptide" evidence="1">
    <location>
        <begin position="1"/>
        <end position="26"/>
    </location>
</feature>
<reference evidence="2 3" key="1">
    <citation type="submission" date="2013-02" db="EMBL/GenBank/DDBJ databases">
        <title>The Genome Sequence of Acinetobacter ursingii NIPH ANC_3649.</title>
        <authorList>
            <consortium name="The Broad Institute Genome Sequencing Platform"/>
            <consortium name="The Broad Institute Genome Sequencing Center for Infectious Disease"/>
            <person name="Cerqueira G."/>
            <person name="Feldgarden M."/>
            <person name="Courvalin P."/>
            <person name="Perichon B."/>
            <person name="Grillot-Courvalin C."/>
            <person name="Clermont D."/>
            <person name="Rocha E."/>
            <person name="Yoon E.-J."/>
            <person name="Nemec A."/>
            <person name="Walker B."/>
            <person name="Young S.K."/>
            <person name="Zeng Q."/>
            <person name="Gargeya S."/>
            <person name="Fitzgerald M."/>
            <person name="Haas B."/>
            <person name="Abouelleil A."/>
            <person name="Alvarado L."/>
            <person name="Arachchi H.M."/>
            <person name="Berlin A.M."/>
            <person name="Chapman S.B."/>
            <person name="Dewar J."/>
            <person name="Goldberg J."/>
            <person name="Griggs A."/>
            <person name="Gujja S."/>
            <person name="Hansen M."/>
            <person name="Howarth C."/>
            <person name="Imamovic A."/>
            <person name="Larimer J."/>
            <person name="McCowan C."/>
            <person name="Murphy C."/>
            <person name="Neiman D."/>
            <person name="Pearson M."/>
            <person name="Priest M."/>
            <person name="Roberts A."/>
            <person name="Saif S."/>
            <person name="Shea T."/>
            <person name="Sisk P."/>
            <person name="Sykes S."/>
            <person name="Wortman J."/>
            <person name="Nusbaum C."/>
            <person name="Birren B."/>
        </authorList>
    </citation>
    <scope>NUCLEOTIDE SEQUENCE [LARGE SCALE GENOMIC DNA]</scope>
    <source>
        <strain evidence="2 3">ANC 3649</strain>
    </source>
</reference>
<comment type="caution">
    <text evidence="2">The sequence shown here is derived from an EMBL/GenBank/DDBJ whole genome shotgun (WGS) entry which is preliminary data.</text>
</comment>
<dbReference type="Proteomes" id="UP000013276">
    <property type="component" value="Unassembled WGS sequence"/>
</dbReference>
<feature type="chain" id="PRO_5004139371" evidence="1">
    <location>
        <begin position="27"/>
        <end position="278"/>
    </location>
</feature>
<keyword evidence="3" id="KW-1185">Reference proteome</keyword>
<dbReference type="AlphaFoldDB" id="N9C141"/>
<evidence type="ECO:0000256" key="1">
    <source>
        <dbReference type="SAM" id="SignalP"/>
    </source>
</evidence>
<sequence length="278" mass="30854">MLTRRRFLTLAPSIVGLCTIGSSVFATVSTLAASDAELKRQMLGKLTTELNDATLANTQTQNLFKTLFNWDTATFDLNTINTIVAYSFGYRPALNGNTMPESGPINEQIADAVYMLYQMNPVLIYAQWEVASILKSKYHLESDKVISVGNPTINTNGVVTASIDQVAAMIVKKASISLGKVAIFTHADQQSLAIDISKIYGMNAAIPKGIVMPINYDVDALPAQNRRRDLYILTNLSTRMGILRTQLINQKYGEFKHEVRQFEKSYDNQQAEQISLMV</sequence>
<evidence type="ECO:0000313" key="2">
    <source>
        <dbReference type="EMBL" id="ENV79226.1"/>
    </source>
</evidence>
<accession>N9C141</accession>
<name>N9C141_9GAMM</name>
<dbReference type="RefSeq" id="WP_005003936.1">
    <property type="nucleotide sequence ID" value="NZ_KB849722.1"/>
</dbReference>
<proteinExistence type="predicted"/>
<evidence type="ECO:0000313" key="3">
    <source>
        <dbReference type="Proteomes" id="UP000013276"/>
    </source>
</evidence>
<dbReference type="HOGENOM" id="CLU_088865_0_0_6"/>
<organism evidence="2 3">
    <name type="scientific">Acinetobacter ursingii ANC 3649</name>
    <dbReference type="NCBI Taxonomy" id="1257043"/>
    <lineage>
        <taxon>Bacteria</taxon>
        <taxon>Pseudomonadati</taxon>
        <taxon>Pseudomonadota</taxon>
        <taxon>Gammaproteobacteria</taxon>
        <taxon>Moraxellales</taxon>
        <taxon>Moraxellaceae</taxon>
        <taxon>Acinetobacter</taxon>
    </lineage>
</organism>
<gene>
    <name evidence="2" type="ORF">F942_02008</name>
</gene>
<keyword evidence="1" id="KW-0732">Signal</keyword>
<dbReference type="EMBL" id="APQC01000015">
    <property type="protein sequence ID" value="ENV79226.1"/>
    <property type="molecule type" value="Genomic_DNA"/>
</dbReference>